<reference evidence="1" key="1">
    <citation type="submission" date="2021-01" db="UniProtKB">
        <authorList>
            <consortium name="EnsemblMetazoa"/>
        </authorList>
    </citation>
    <scope>IDENTIFICATION</scope>
</reference>
<proteinExistence type="predicted"/>
<dbReference type="EnsemblMetazoa" id="CLYHEMT024281.1">
    <property type="protein sequence ID" value="CLYHEMP024281.1"/>
    <property type="gene ID" value="CLYHEMG024281"/>
</dbReference>
<keyword evidence="2" id="KW-1185">Reference proteome</keyword>
<sequence length="116" mass="13540">IHADDVALKRFKDGKEDSLGIEDCMKQHIFVFQTNKDVLMKEYLCYCSFYLEFKFDRCPGTSNVDQGEAEENYEFVEEDAVQTEYQIFDFVDIPSYATVLTGVNAESLYFLKLKEK</sequence>
<accession>A0A7M5XJB5</accession>
<name>A0A7M5XJB5_9CNID</name>
<organism evidence="1 2">
    <name type="scientific">Clytia hemisphaerica</name>
    <dbReference type="NCBI Taxonomy" id="252671"/>
    <lineage>
        <taxon>Eukaryota</taxon>
        <taxon>Metazoa</taxon>
        <taxon>Cnidaria</taxon>
        <taxon>Hydrozoa</taxon>
        <taxon>Hydroidolina</taxon>
        <taxon>Leptothecata</taxon>
        <taxon>Obeliida</taxon>
        <taxon>Clytiidae</taxon>
        <taxon>Clytia</taxon>
    </lineage>
</organism>
<dbReference type="Proteomes" id="UP000594262">
    <property type="component" value="Unplaced"/>
</dbReference>
<protein>
    <submittedName>
        <fullName evidence="1">Uncharacterized protein</fullName>
    </submittedName>
</protein>
<dbReference type="AlphaFoldDB" id="A0A7M5XJB5"/>
<evidence type="ECO:0000313" key="2">
    <source>
        <dbReference type="Proteomes" id="UP000594262"/>
    </source>
</evidence>
<evidence type="ECO:0000313" key="1">
    <source>
        <dbReference type="EnsemblMetazoa" id="CLYHEMP024281.1"/>
    </source>
</evidence>